<evidence type="ECO:0000313" key="2">
    <source>
        <dbReference type="EMBL" id="KAA1395610.1"/>
    </source>
</evidence>
<gene>
    <name evidence="2" type="ORF">ESP70_015785</name>
</gene>
<feature type="region of interest" description="Disordered" evidence="1">
    <location>
        <begin position="36"/>
        <end position="66"/>
    </location>
</feature>
<organism evidence="2 3">
    <name type="scientific">Aeromicrobium ginsengisoli</name>
    <dbReference type="NCBI Taxonomy" id="363867"/>
    <lineage>
        <taxon>Bacteria</taxon>
        <taxon>Bacillati</taxon>
        <taxon>Actinomycetota</taxon>
        <taxon>Actinomycetes</taxon>
        <taxon>Propionibacteriales</taxon>
        <taxon>Nocardioidaceae</taxon>
        <taxon>Aeromicrobium</taxon>
    </lineage>
</organism>
<keyword evidence="3" id="KW-1185">Reference proteome</keyword>
<protein>
    <submittedName>
        <fullName evidence="2">Uncharacterized protein</fullName>
    </submittedName>
</protein>
<dbReference type="Proteomes" id="UP000380867">
    <property type="component" value="Unassembled WGS sequence"/>
</dbReference>
<dbReference type="RefSeq" id="WP_149690270.1">
    <property type="nucleotide sequence ID" value="NZ_SDPQ02000003.1"/>
</dbReference>
<feature type="compositionally biased region" description="Basic and acidic residues" evidence="1">
    <location>
        <begin position="48"/>
        <end position="66"/>
    </location>
</feature>
<sequence>MTEWILIGLVALAAVLLATHTAAVAFVVSRIVFSGRPKQKQWSPKNSDASDHPPHDAERRVLHDLP</sequence>
<reference evidence="2" key="1">
    <citation type="submission" date="2019-09" db="EMBL/GenBank/DDBJ databases">
        <authorList>
            <person name="Li J."/>
        </authorList>
    </citation>
    <scope>NUCLEOTIDE SEQUENCE [LARGE SCALE GENOMIC DNA]</scope>
    <source>
        <strain evidence="2">JCM 14732</strain>
    </source>
</reference>
<name>A0A5M4FCJ7_9ACTN</name>
<dbReference type="AlphaFoldDB" id="A0A5M4FCJ7"/>
<proteinExistence type="predicted"/>
<evidence type="ECO:0000313" key="3">
    <source>
        <dbReference type="Proteomes" id="UP000380867"/>
    </source>
</evidence>
<dbReference type="OrthoDB" id="9891062at2"/>
<comment type="caution">
    <text evidence="2">The sequence shown here is derived from an EMBL/GenBank/DDBJ whole genome shotgun (WGS) entry which is preliminary data.</text>
</comment>
<accession>A0A5M4FCJ7</accession>
<dbReference type="EMBL" id="SDPQ02000003">
    <property type="protein sequence ID" value="KAA1395610.1"/>
    <property type="molecule type" value="Genomic_DNA"/>
</dbReference>
<evidence type="ECO:0000256" key="1">
    <source>
        <dbReference type="SAM" id="MobiDB-lite"/>
    </source>
</evidence>